<dbReference type="Pfam" id="PF01906">
    <property type="entry name" value="YbjQ_1"/>
    <property type="match status" value="1"/>
</dbReference>
<keyword evidence="4" id="KW-1185">Reference proteome</keyword>
<dbReference type="OrthoDB" id="9796448at2"/>
<dbReference type="HAMAP" id="MF_00338">
    <property type="entry name" value="UPF0145"/>
    <property type="match status" value="1"/>
</dbReference>
<comment type="caution">
    <text evidence="3">The sequence shown here is derived from an EMBL/GenBank/DDBJ whole genome shotgun (WGS) entry which is preliminary data.</text>
</comment>
<evidence type="ECO:0000313" key="4">
    <source>
        <dbReference type="Proteomes" id="UP000239663"/>
    </source>
</evidence>
<accession>A0A2S7N3E2</accession>
<comment type="similarity">
    <text evidence="1 2">Belongs to the UPF0145 family.</text>
</comment>
<name>A0A2S7N3E2_9BACI</name>
<dbReference type="PANTHER" id="PTHR34068:SF2">
    <property type="entry name" value="UPF0145 PROTEIN SCO3412"/>
    <property type="match status" value="1"/>
</dbReference>
<gene>
    <name evidence="3" type="ORF">CYL18_01155</name>
</gene>
<evidence type="ECO:0000313" key="3">
    <source>
        <dbReference type="EMBL" id="PQD96537.1"/>
    </source>
</evidence>
<evidence type="ECO:0000256" key="2">
    <source>
        <dbReference type="HAMAP-Rule" id="MF_00338"/>
    </source>
</evidence>
<dbReference type="AlphaFoldDB" id="A0A2S7N3E2"/>
<dbReference type="Gene3D" id="3.30.110.70">
    <property type="entry name" value="Hypothetical protein apc22750. Chain B"/>
    <property type="match status" value="1"/>
</dbReference>
<dbReference type="InterPro" id="IPR002765">
    <property type="entry name" value="UPF0145_YbjQ-like"/>
</dbReference>
<dbReference type="Proteomes" id="UP000239663">
    <property type="component" value="Unassembled WGS sequence"/>
</dbReference>
<reference evidence="3 4" key="1">
    <citation type="submission" date="2017-12" db="EMBL/GenBank/DDBJ databases">
        <title>Taxonomic description and draft genome of Pradoshia cofamensis Gen. nov., sp. nov., a thermotolerant bacillale isolated from anterior gut of earthworm Eisenia fetida.</title>
        <authorList>
            <person name="Saha T."/>
            <person name="Chakraborty R."/>
        </authorList>
    </citation>
    <scope>NUCLEOTIDE SEQUENCE [LARGE SCALE GENOMIC DNA]</scope>
    <source>
        <strain evidence="3 4">EAG3</strain>
    </source>
</reference>
<dbReference type="InterPro" id="IPR035439">
    <property type="entry name" value="UPF0145_dom_sf"/>
</dbReference>
<dbReference type="EMBL" id="PKOZ01000001">
    <property type="protein sequence ID" value="PQD96537.1"/>
    <property type="molecule type" value="Genomic_DNA"/>
</dbReference>
<organism evidence="3 4">
    <name type="scientific">Pradoshia eiseniae</name>
    <dbReference type="NCBI Taxonomy" id="2064768"/>
    <lineage>
        <taxon>Bacteria</taxon>
        <taxon>Bacillati</taxon>
        <taxon>Bacillota</taxon>
        <taxon>Bacilli</taxon>
        <taxon>Bacillales</taxon>
        <taxon>Bacillaceae</taxon>
        <taxon>Pradoshia</taxon>
    </lineage>
</organism>
<dbReference type="PANTHER" id="PTHR34068">
    <property type="entry name" value="UPF0145 PROTEIN YBJQ"/>
    <property type="match status" value="1"/>
</dbReference>
<protein>
    <recommendedName>
        <fullName evidence="2">UPF0145 protein CYL18_01155</fullName>
    </recommendedName>
</protein>
<sequence length="103" mass="10952">MIIVTTDTIPGKTIAETKGLASASIVQSRNIGKDILSGLKSIVGGELASYTEMIEDSKRDVIRKLENQAKEMGGNAIIGFRFSYASGQTISELIGYGTVVVVQ</sequence>
<dbReference type="SUPFAM" id="SSF117782">
    <property type="entry name" value="YbjQ-like"/>
    <property type="match status" value="1"/>
</dbReference>
<proteinExistence type="inferred from homology"/>
<evidence type="ECO:0000256" key="1">
    <source>
        <dbReference type="ARBA" id="ARBA00010751"/>
    </source>
</evidence>
<dbReference type="RefSeq" id="WP_104847633.1">
    <property type="nucleotide sequence ID" value="NZ_PKOZ01000001.1"/>
</dbReference>